<feature type="region of interest" description="Disordered" evidence="1">
    <location>
        <begin position="1"/>
        <end position="42"/>
    </location>
</feature>
<dbReference type="PANTHER" id="PTHR46599">
    <property type="entry name" value="PIGGYBAC TRANSPOSABLE ELEMENT-DERIVED PROTEIN 4"/>
    <property type="match status" value="1"/>
</dbReference>
<proteinExistence type="predicted"/>
<sequence length="541" mass="61928">MPPRRRTQPAPDSWRAFQETIPGAEIGPMPDNHRPPSFKDTRQVPGREYLDPILWDGDDFREDATNLPEGFERLALPQSYFLLFFDDDILSFLAEKTNAYAAAKRAGTDSTRSRPWYPTCADEMQIWIGINLNRFQQIRRYFHIDDPEQPDLTGDDLGNRPWYHKFEKLASKLREKFHKRFNLGTAGSVDESMAMCTGRTFHTVHIDRKPITDGYKIITLAFSGYVWDFIWWSGSGSGDAGPSDWNEFYQTHHGITSRSALAVLTLCHTLPLELLQFVIFMDNFYTSIKLFALMHDHLKIGACGTVRYGNSIPKEIRALEDPISQRNYQKTVIGSDGRRRRNPIPPPPLTRLEKAQKEWNWLEQVVLPGSVLCWAWRDNGIVTGLSTIHSPDDEFIVKAQRRPKNPNTAVEEAFEELRQQGNSDESLPEFTHREWMEHAAIGMIVDGYQKLKGHTARTSDLPNTVEILAAGRKREARTALKVIDRLHSHVALPAERFEGPPERHYLSRQYGGATCAYQIVVPTTNFVKIGTLRRRVPDTPT</sequence>
<feature type="domain" description="PiggyBac transposable element-derived protein" evidence="2">
    <location>
        <begin position="131"/>
        <end position="420"/>
    </location>
</feature>
<keyword evidence="4" id="KW-1185">Reference proteome</keyword>
<dbReference type="EMBL" id="ML119663">
    <property type="protein sequence ID" value="RPA83688.1"/>
    <property type="molecule type" value="Genomic_DNA"/>
</dbReference>
<dbReference type="AlphaFoldDB" id="A0A3N4IG78"/>
<evidence type="ECO:0000256" key="1">
    <source>
        <dbReference type="SAM" id="MobiDB-lite"/>
    </source>
</evidence>
<accession>A0A3N4IG78</accession>
<dbReference type="InterPro" id="IPR029526">
    <property type="entry name" value="PGBD"/>
</dbReference>
<dbReference type="Pfam" id="PF13843">
    <property type="entry name" value="DDE_Tnp_1_7"/>
    <property type="match status" value="1"/>
</dbReference>
<protein>
    <recommendedName>
        <fullName evidence="2">PiggyBac transposable element-derived protein domain-containing protein</fullName>
    </recommendedName>
</protein>
<reference evidence="3 4" key="1">
    <citation type="journal article" date="2018" name="Nat. Ecol. Evol.">
        <title>Pezizomycetes genomes reveal the molecular basis of ectomycorrhizal truffle lifestyle.</title>
        <authorList>
            <person name="Murat C."/>
            <person name="Payen T."/>
            <person name="Noel B."/>
            <person name="Kuo A."/>
            <person name="Morin E."/>
            <person name="Chen J."/>
            <person name="Kohler A."/>
            <person name="Krizsan K."/>
            <person name="Balestrini R."/>
            <person name="Da Silva C."/>
            <person name="Montanini B."/>
            <person name="Hainaut M."/>
            <person name="Levati E."/>
            <person name="Barry K.W."/>
            <person name="Belfiori B."/>
            <person name="Cichocki N."/>
            <person name="Clum A."/>
            <person name="Dockter R.B."/>
            <person name="Fauchery L."/>
            <person name="Guy J."/>
            <person name="Iotti M."/>
            <person name="Le Tacon F."/>
            <person name="Lindquist E.A."/>
            <person name="Lipzen A."/>
            <person name="Malagnac F."/>
            <person name="Mello A."/>
            <person name="Molinier V."/>
            <person name="Miyauchi S."/>
            <person name="Poulain J."/>
            <person name="Riccioni C."/>
            <person name="Rubini A."/>
            <person name="Sitrit Y."/>
            <person name="Splivallo R."/>
            <person name="Traeger S."/>
            <person name="Wang M."/>
            <person name="Zifcakova L."/>
            <person name="Wipf D."/>
            <person name="Zambonelli A."/>
            <person name="Paolocci F."/>
            <person name="Nowrousian M."/>
            <person name="Ottonello S."/>
            <person name="Baldrian P."/>
            <person name="Spatafora J.W."/>
            <person name="Henrissat B."/>
            <person name="Nagy L.G."/>
            <person name="Aury J.M."/>
            <person name="Wincker P."/>
            <person name="Grigoriev I.V."/>
            <person name="Bonfante P."/>
            <person name="Martin F.M."/>
        </authorList>
    </citation>
    <scope>NUCLEOTIDE SEQUENCE [LARGE SCALE GENOMIC DNA]</scope>
    <source>
        <strain evidence="3 4">RN42</strain>
    </source>
</reference>
<evidence type="ECO:0000313" key="3">
    <source>
        <dbReference type="EMBL" id="RPA83688.1"/>
    </source>
</evidence>
<dbReference type="OrthoDB" id="5428673at2759"/>
<name>A0A3N4IG78_ASCIM</name>
<dbReference type="STRING" id="1160509.A0A3N4IG78"/>
<evidence type="ECO:0000313" key="4">
    <source>
        <dbReference type="Proteomes" id="UP000275078"/>
    </source>
</evidence>
<gene>
    <name evidence="3" type="ORF">BJ508DRAFT_324399</name>
</gene>
<organism evidence="3 4">
    <name type="scientific">Ascobolus immersus RN42</name>
    <dbReference type="NCBI Taxonomy" id="1160509"/>
    <lineage>
        <taxon>Eukaryota</taxon>
        <taxon>Fungi</taxon>
        <taxon>Dikarya</taxon>
        <taxon>Ascomycota</taxon>
        <taxon>Pezizomycotina</taxon>
        <taxon>Pezizomycetes</taxon>
        <taxon>Pezizales</taxon>
        <taxon>Ascobolaceae</taxon>
        <taxon>Ascobolus</taxon>
    </lineage>
</organism>
<feature type="compositionally biased region" description="Basic and acidic residues" evidence="1">
    <location>
        <begin position="31"/>
        <end position="42"/>
    </location>
</feature>
<dbReference type="Proteomes" id="UP000275078">
    <property type="component" value="Unassembled WGS sequence"/>
</dbReference>
<dbReference type="PANTHER" id="PTHR46599:SF3">
    <property type="entry name" value="PIGGYBAC TRANSPOSABLE ELEMENT-DERIVED PROTEIN 4"/>
    <property type="match status" value="1"/>
</dbReference>
<evidence type="ECO:0000259" key="2">
    <source>
        <dbReference type="Pfam" id="PF13843"/>
    </source>
</evidence>